<proteinExistence type="predicted"/>
<dbReference type="Gene3D" id="2.40.10.10">
    <property type="entry name" value="Trypsin-like serine proteases"/>
    <property type="match status" value="2"/>
</dbReference>
<evidence type="ECO:0000256" key="1">
    <source>
        <dbReference type="ARBA" id="ARBA00022737"/>
    </source>
</evidence>
<keyword evidence="4" id="KW-0378">Hydrolase</keyword>
<dbReference type="InterPro" id="IPR050498">
    <property type="entry name" value="Ycf3"/>
</dbReference>
<dbReference type="InterPro" id="IPR043504">
    <property type="entry name" value="Peptidase_S1_PA_chymotrypsin"/>
</dbReference>
<dbReference type="Pfam" id="PF13365">
    <property type="entry name" value="Trypsin_2"/>
    <property type="match status" value="1"/>
</dbReference>
<dbReference type="GO" id="GO:0009279">
    <property type="term" value="C:cell outer membrane"/>
    <property type="evidence" value="ECO:0007669"/>
    <property type="project" value="TreeGrafter"/>
</dbReference>
<dbReference type="SUPFAM" id="SSF50494">
    <property type="entry name" value="Trypsin-like serine proteases"/>
    <property type="match status" value="1"/>
</dbReference>
<evidence type="ECO:0000256" key="2">
    <source>
        <dbReference type="ARBA" id="ARBA00022803"/>
    </source>
</evidence>
<dbReference type="InterPro" id="IPR019734">
    <property type="entry name" value="TPR_rpt"/>
</dbReference>
<organism evidence="4 5">
    <name type="scientific">Waterburya agarophytonicola KI4</name>
    <dbReference type="NCBI Taxonomy" id="2874699"/>
    <lineage>
        <taxon>Bacteria</taxon>
        <taxon>Bacillati</taxon>
        <taxon>Cyanobacteriota</taxon>
        <taxon>Cyanophyceae</taxon>
        <taxon>Pleurocapsales</taxon>
        <taxon>Hyellaceae</taxon>
        <taxon>Waterburya</taxon>
        <taxon>Waterburya agarophytonicola</taxon>
    </lineage>
</organism>
<feature type="repeat" description="TPR" evidence="3">
    <location>
        <begin position="231"/>
        <end position="264"/>
    </location>
</feature>
<dbReference type="RefSeq" id="WP_229641829.1">
    <property type="nucleotide sequence ID" value="NZ_JADWDC010000052.1"/>
</dbReference>
<dbReference type="PROSITE" id="PS50293">
    <property type="entry name" value="TPR_REGION"/>
    <property type="match status" value="1"/>
</dbReference>
<dbReference type="InterPro" id="IPR011990">
    <property type="entry name" value="TPR-like_helical_dom_sf"/>
</dbReference>
<dbReference type="InterPro" id="IPR009003">
    <property type="entry name" value="Peptidase_S1_PA"/>
</dbReference>
<dbReference type="SUPFAM" id="SSF48452">
    <property type="entry name" value="TPR-like"/>
    <property type="match status" value="1"/>
</dbReference>
<name>A0A964BS50_9CYAN</name>
<sequence>MNQYLPFLPVLGIVSTITFSANPLLALERAEVSTIVKEITVQIEGEDTSGTGTIIEQDGDTYTVLTCWHVANTELGLKIVTADGETHEVTGVQNIDDGNIDLATIQFESNTDYELAELGDSEAIIEGANAYVVGYPDPIPGIPERGYDFQDTNITRKLQTGENGYRLVHNTTTTGGSSGGGIFDEDGVLIGIHGRTTSDAEGRNAYGLAIPLEVFFTEEANLTTPANFTPPQDYASLGRRKLNLKDYQGAVDDFSQVLAVDPNNFDALSGRAEAYFWSNSFDAAIKDYDLVLQQNNNNATYFFNRAYAHSQLKNHEKAIADYTEAIRLDPEDAITYYNRGTKYDDLKEYEKAIADYTEAIRL</sequence>
<comment type="caution">
    <text evidence="4">The sequence shown here is derived from an EMBL/GenBank/DDBJ whole genome shotgun (WGS) entry which is preliminary data.</text>
</comment>
<dbReference type="GO" id="GO:0008233">
    <property type="term" value="F:peptidase activity"/>
    <property type="evidence" value="ECO:0007669"/>
    <property type="project" value="UniProtKB-KW"/>
</dbReference>
<keyword evidence="1" id="KW-0677">Repeat</keyword>
<evidence type="ECO:0000313" key="4">
    <source>
        <dbReference type="EMBL" id="MCC0178728.1"/>
    </source>
</evidence>
<keyword evidence="5" id="KW-1185">Reference proteome</keyword>
<keyword evidence="4" id="KW-0645">Protease</keyword>
<gene>
    <name evidence="4" type="ORF">I4641_17290</name>
</gene>
<feature type="non-terminal residue" evidence="4">
    <location>
        <position position="362"/>
    </location>
</feature>
<reference evidence="4" key="1">
    <citation type="journal article" date="2021" name="Antonie Van Leeuwenhoek">
        <title>Draft genome and description of Waterburya agarophytonicola gen. nov. sp. nov. (Pleurocapsales, Cyanobacteria): a seaweed symbiont.</title>
        <authorList>
            <person name="Bonthond G."/>
            <person name="Shalygin S."/>
            <person name="Bayer T."/>
            <person name="Weinberger F."/>
        </authorList>
    </citation>
    <scope>NUCLEOTIDE SEQUENCE</scope>
    <source>
        <strain evidence="4">KI4</strain>
    </source>
</reference>
<dbReference type="GO" id="GO:0006508">
    <property type="term" value="P:proteolysis"/>
    <property type="evidence" value="ECO:0007669"/>
    <property type="project" value="UniProtKB-KW"/>
</dbReference>
<dbReference type="Pfam" id="PF14559">
    <property type="entry name" value="TPR_19"/>
    <property type="match status" value="1"/>
</dbReference>
<evidence type="ECO:0000313" key="5">
    <source>
        <dbReference type="Proteomes" id="UP000729733"/>
    </source>
</evidence>
<dbReference type="GO" id="GO:0046813">
    <property type="term" value="P:receptor-mediated virion attachment to host cell"/>
    <property type="evidence" value="ECO:0007669"/>
    <property type="project" value="TreeGrafter"/>
</dbReference>
<dbReference type="PANTHER" id="PTHR44858">
    <property type="entry name" value="TETRATRICOPEPTIDE REPEAT PROTEIN 6"/>
    <property type="match status" value="1"/>
</dbReference>
<dbReference type="AlphaFoldDB" id="A0A964BS50"/>
<dbReference type="Gene3D" id="1.25.40.10">
    <property type="entry name" value="Tetratricopeptide repeat domain"/>
    <property type="match status" value="2"/>
</dbReference>
<accession>A0A964BS50</accession>
<dbReference type="Pfam" id="PF00515">
    <property type="entry name" value="TPR_1"/>
    <property type="match status" value="2"/>
</dbReference>
<protein>
    <submittedName>
        <fullName evidence="4">Serine protease</fullName>
    </submittedName>
</protein>
<evidence type="ECO:0000256" key="3">
    <source>
        <dbReference type="PROSITE-ProRule" id="PRU00339"/>
    </source>
</evidence>
<dbReference type="Proteomes" id="UP000729733">
    <property type="component" value="Unassembled WGS sequence"/>
</dbReference>
<dbReference type="SMART" id="SM00028">
    <property type="entry name" value="TPR"/>
    <property type="match status" value="4"/>
</dbReference>
<dbReference type="PROSITE" id="PS50005">
    <property type="entry name" value="TPR"/>
    <property type="match status" value="2"/>
</dbReference>
<dbReference type="EMBL" id="JADWDC010000052">
    <property type="protein sequence ID" value="MCC0178728.1"/>
    <property type="molecule type" value="Genomic_DNA"/>
</dbReference>
<feature type="repeat" description="TPR" evidence="3">
    <location>
        <begin position="299"/>
        <end position="332"/>
    </location>
</feature>
<keyword evidence="2 3" id="KW-0802">TPR repeat</keyword>
<dbReference type="PANTHER" id="PTHR44858:SF1">
    <property type="entry name" value="UDP-N-ACETYLGLUCOSAMINE--PEPTIDE N-ACETYLGLUCOSAMINYLTRANSFERASE SPINDLY-RELATED"/>
    <property type="match status" value="1"/>
</dbReference>